<dbReference type="PANTHER" id="PTHR10963">
    <property type="entry name" value="GLYCOSYL HYDROLASE-RELATED"/>
    <property type="match status" value="1"/>
</dbReference>
<evidence type="ECO:0000256" key="1">
    <source>
        <dbReference type="SAM" id="SignalP"/>
    </source>
</evidence>
<dbReference type="GO" id="GO:0009251">
    <property type="term" value="P:glucan catabolic process"/>
    <property type="evidence" value="ECO:0007669"/>
    <property type="project" value="TreeGrafter"/>
</dbReference>
<dbReference type="AlphaFoldDB" id="A0AAW0DYP0"/>
<accession>A0AAW0DYP0</accession>
<feature type="chain" id="PRO_5043934220" evidence="1">
    <location>
        <begin position="17"/>
        <end position="324"/>
    </location>
</feature>
<dbReference type="CDD" id="cd02181">
    <property type="entry name" value="GH16_fungal_Lam16A_glucanase"/>
    <property type="match status" value="1"/>
</dbReference>
<dbReference type="InterPro" id="IPR013320">
    <property type="entry name" value="ConA-like_dom_sf"/>
</dbReference>
<name>A0AAW0DYP0_9AGAR</name>
<comment type="caution">
    <text evidence="3">The sequence shown here is derived from an EMBL/GenBank/DDBJ whole genome shotgun (WGS) entry which is preliminary data.</text>
</comment>
<sequence>MFTLALLLCLPVIALAATSYSIQDTYIGHDFLDTWNWETANDPTHGRTDYVDKKTAISSNLSVASDRSFLMRADSVNMVPPGQRGRKSVRISSPGAYGDSVLVLDLWHMPTGCATWPAFWTLSKNGPWPHGGETDVIEGVNNNIDNLASLHTTGNCTMPQTREQHGHTVSTQCDTRFNYNQGCGVSFTKPNSYGQPFNANGGGWYAMSRGERGIFIWFWSRYDSSVPLEVSQGLSTVNPDPDLWGKPDAAFPTDSCDYQSHFDAHNIVFDLTFCGDWAGSAYGSSGCPGNCIDFVDNNPRAFDEAYWEISSLRIYTPNDNTSLL</sequence>
<dbReference type="PROSITE" id="PS51762">
    <property type="entry name" value="GH16_2"/>
    <property type="match status" value="1"/>
</dbReference>
<dbReference type="GO" id="GO:0004553">
    <property type="term" value="F:hydrolase activity, hydrolyzing O-glycosyl compounds"/>
    <property type="evidence" value="ECO:0007669"/>
    <property type="project" value="InterPro"/>
</dbReference>
<proteinExistence type="predicted"/>
<dbReference type="SUPFAM" id="SSF49899">
    <property type="entry name" value="Concanavalin A-like lectins/glucanases"/>
    <property type="match status" value="1"/>
</dbReference>
<dbReference type="InterPro" id="IPR000757">
    <property type="entry name" value="Beta-glucanase-like"/>
</dbReference>
<dbReference type="PANTHER" id="PTHR10963:SF24">
    <property type="entry name" value="GLYCOSIDASE C21B10.07-RELATED"/>
    <property type="match status" value="1"/>
</dbReference>
<keyword evidence="4" id="KW-1185">Reference proteome</keyword>
<evidence type="ECO:0000313" key="3">
    <source>
        <dbReference type="EMBL" id="KAK7057245.1"/>
    </source>
</evidence>
<dbReference type="InterPro" id="IPR050546">
    <property type="entry name" value="Glycosyl_Hydrlase_16"/>
</dbReference>
<evidence type="ECO:0000313" key="4">
    <source>
        <dbReference type="Proteomes" id="UP001362999"/>
    </source>
</evidence>
<feature type="signal peptide" evidence="1">
    <location>
        <begin position="1"/>
        <end position="16"/>
    </location>
</feature>
<feature type="domain" description="GH16" evidence="2">
    <location>
        <begin position="18"/>
        <end position="286"/>
    </location>
</feature>
<protein>
    <submittedName>
        <fullName evidence="3">Glycosidase C21B10.07</fullName>
    </submittedName>
</protein>
<keyword evidence="1" id="KW-0732">Signal</keyword>
<keyword evidence="3" id="KW-0378">Hydrolase</keyword>
<gene>
    <name evidence="3" type="ORF">R3P38DRAFT_2840191</name>
</gene>
<evidence type="ECO:0000259" key="2">
    <source>
        <dbReference type="PROSITE" id="PS51762"/>
    </source>
</evidence>
<dbReference type="EMBL" id="JAWWNJ010000004">
    <property type="protein sequence ID" value="KAK7057245.1"/>
    <property type="molecule type" value="Genomic_DNA"/>
</dbReference>
<dbReference type="Pfam" id="PF26113">
    <property type="entry name" value="GH16_XgeA"/>
    <property type="match status" value="1"/>
</dbReference>
<dbReference type="Gene3D" id="2.60.120.200">
    <property type="match status" value="1"/>
</dbReference>
<reference evidence="3 4" key="1">
    <citation type="journal article" date="2024" name="J Genomics">
        <title>Draft genome sequencing and assembly of Favolaschia claudopus CIRM-BRFM 2984 isolated from oak limbs.</title>
        <authorList>
            <person name="Navarro D."/>
            <person name="Drula E."/>
            <person name="Chaduli D."/>
            <person name="Cazenave R."/>
            <person name="Ahrendt S."/>
            <person name="Wang J."/>
            <person name="Lipzen A."/>
            <person name="Daum C."/>
            <person name="Barry K."/>
            <person name="Grigoriev I.V."/>
            <person name="Favel A."/>
            <person name="Rosso M.N."/>
            <person name="Martin F."/>
        </authorList>
    </citation>
    <scope>NUCLEOTIDE SEQUENCE [LARGE SCALE GENOMIC DNA]</scope>
    <source>
        <strain evidence="3 4">CIRM-BRFM 2984</strain>
    </source>
</reference>
<keyword evidence="3" id="KW-0326">Glycosidase</keyword>
<dbReference type="Proteomes" id="UP001362999">
    <property type="component" value="Unassembled WGS sequence"/>
</dbReference>
<organism evidence="3 4">
    <name type="scientific">Favolaschia claudopus</name>
    <dbReference type="NCBI Taxonomy" id="2862362"/>
    <lineage>
        <taxon>Eukaryota</taxon>
        <taxon>Fungi</taxon>
        <taxon>Dikarya</taxon>
        <taxon>Basidiomycota</taxon>
        <taxon>Agaricomycotina</taxon>
        <taxon>Agaricomycetes</taxon>
        <taxon>Agaricomycetidae</taxon>
        <taxon>Agaricales</taxon>
        <taxon>Marasmiineae</taxon>
        <taxon>Mycenaceae</taxon>
        <taxon>Favolaschia</taxon>
    </lineage>
</organism>